<dbReference type="Pfam" id="PF00270">
    <property type="entry name" value="DEAD"/>
    <property type="match status" value="1"/>
</dbReference>
<evidence type="ECO:0000256" key="2">
    <source>
        <dbReference type="ARBA" id="ARBA00022801"/>
    </source>
</evidence>
<dbReference type="Gene3D" id="3.40.50.300">
    <property type="entry name" value="P-loop containing nucleotide triphosphate hydrolases"/>
    <property type="match status" value="2"/>
</dbReference>
<dbReference type="Pfam" id="PF04408">
    <property type="entry name" value="WHD_HA2"/>
    <property type="match status" value="1"/>
</dbReference>
<dbReference type="PIRSF" id="PIRSF005496">
    <property type="entry name" value="ATP_hel_hrpB"/>
    <property type="match status" value="1"/>
</dbReference>
<dbReference type="KEGG" id="phr:C6569_16385"/>
<sequence length="819" mass="87605">MSLPVLPIDAVLPALTRALAAGPRAVIVAPPGAGKSTRVPLVLMEESWTGTGKILVLEPRRIAARAVADRMAKTLGEEVGGRVGLRVRFGSKVSARTRVEVVTEGIFTRMILDDPALTGVAAVLFDEFHERSLDADLGLALALDAQGGLREDLRILVMSATLDGARVAKLLADAPLIESAGRAFPVTTRHVGRDAAARLEEEVARVVRRALAEETGSALVFLPGAAEIRRTADLLAATVKDPAVDIVQLFGALDRADQDRAIEPAPAGRRKVVLATSIAETSLTIEGVRIVVDCGLARVPRFEPDLGLTRLETVRVSRAAADQRRGRAGRTEPGVCYRLWEEAQEGAFPAYATPEILAADLSSFLLDCAAWGVTDPASLAFLDPPPKPALVEARALLESLGALDADGRITAEGKLLRGLPLAPRLARMVVDASARGEGRLAADLALLVSERGLGGDDVHLGHRLDRLRTDRSRRAEEARRMAAGWLQEVKGAPDIGSGPERAGAVLALAFPDRIARARGKDGDFVLANGRGGSVDAASPLAREPFLAVAEIGGVAARARILSAAPISLAEIEEGFADRIETREEVVFDRAAAAMRAKRSRRLGAVNLGEQTLPVPADEASARKLAEGIAHIGLHRLPWTKAQLALRHRVAFLRRVDESFPDLSDETLAASAADWLAPHILGRTALAQIGADDLGNALDQLVPWDVKRRIETDLPSHFDAPSGQRHPIDYEGEEPILSIRVQELFGLAVHPSVARGKIPLVVELLSPAHRPVQVTRDLPGFWKGSYQAVKSEMKGRYPRHPWPDDPAAAAATHRAKPRGT</sequence>
<evidence type="ECO:0000313" key="8">
    <source>
        <dbReference type="EMBL" id="AVO46507.1"/>
    </source>
</evidence>
<dbReference type="OrthoDB" id="9805617at2"/>
<dbReference type="InterPro" id="IPR010225">
    <property type="entry name" value="HrpB"/>
</dbReference>
<dbReference type="InterPro" id="IPR011545">
    <property type="entry name" value="DEAD/DEAH_box_helicase_dom"/>
</dbReference>
<dbReference type="PROSITE" id="PS51192">
    <property type="entry name" value="HELICASE_ATP_BIND_1"/>
    <property type="match status" value="1"/>
</dbReference>
<dbReference type="SMART" id="SM00490">
    <property type="entry name" value="HELICc"/>
    <property type="match status" value="1"/>
</dbReference>
<evidence type="ECO:0000256" key="5">
    <source>
        <dbReference type="SAM" id="MobiDB-lite"/>
    </source>
</evidence>
<dbReference type="PANTHER" id="PTHR43519">
    <property type="entry name" value="ATP-DEPENDENT RNA HELICASE HRPB"/>
    <property type="match status" value="1"/>
</dbReference>
<dbReference type="NCBIfam" id="TIGR01970">
    <property type="entry name" value="DEAH_box_HrpB"/>
    <property type="match status" value="1"/>
</dbReference>
<dbReference type="Pfam" id="PF08482">
    <property type="entry name" value="HrpB_C"/>
    <property type="match status" value="1"/>
</dbReference>
<dbReference type="InterPro" id="IPR007502">
    <property type="entry name" value="Helicase-assoc_dom"/>
</dbReference>
<feature type="domain" description="Helicase ATP-binding" evidence="6">
    <location>
        <begin position="16"/>
        <end position="180"/>
    </location>
</feature>
<protein>
    <submittedName>
        <fullName evidence="8">ATP-dependent helicase HrpB</fullName>
    </submittedName>
</protein>
<keyword evidence="9" id="KW-1185">Reference proteome</keyword>
<dbReference type="GO" id="GO:0005524">
    <property type="term" value="F:ATP binding"/>
    <property type="evidence" value="ECO:0007669"/>
    <property type="project" value="UniProtKB-KW"/>
</dbReference>
<dbReference type="PANTHER" id="PTHR43519:SF1">
    <property type="entry name" value="ATP-DEPENDENT RNA HELICASE HRPB"/>
    <property type="match status" value="1"/>
</dbReference>
<dbReference type="EMBL" id="CP027668">
    <property type="protein sequence ID" value="AVO46507.1"/>
    <property type="molecule type" value="Genomic_DNA"/>
</dbReference>
<evidence type="ECO:0000256" key="1">
    <source>
        <dbReference type="ARBA" id="ARBA00022741"/>
    </source>
</evidence>
<dbReference type="GO" id="GO:0003676">
    <property type="term" value="F:nucleic acid binding"/>
    <property type="evidence" value="ECO:0007669"/>
    <property type="project" value="InterPro"/>
</dbReference>
<feature type="region of interest" description="Disordered" evidence="5">
    <location>
        <begin position="793"/>
        <end position="819"/>
    </location>
</feature>
<feature type="domain" description="Helicase C-terminal" evidence="7">
    <location>
        <begin position="198"/>
        <end position="372"/>
    </location>
</feature>
<gene>
    <name evidence="8" type="primary">hrpB</name>
    <name evidence="8" type="ORF">C6569_16385</name>
</gene>
<dbReference type="Proteomes" id="UP000237889">
    <property type="component" value="Chromosome"/>
</dbReference>
<proteinExistence type="predicted"/>
<evidence type="ECO:0000259" key="7">
    <source>
        <dbReference type="PROSITE" id="PS51194"/>
    </source>
</evidence>
<reference evidence="8 9" key="1">
    <citation type="submission" date="2018-03" db="EMBL/GenBank/DDBJ databases">
        <title>Genome sequencing of Phreatobacter sp.</title>
        <authorList>
            <person name="Kim S.-J."/>
            <person name="Heo J."/>
            <person name="Kwon S.-W."/>
        </authorList>
    </citation>
    <scope>NUCLEOTIDE SEQUENCE [LARGE SCALE GENOMIC DNA]</scope>
    <source>
        <strain evidence="8 9">S-12</strain>
    </source>
</reference>
<keyword evidence="4" id="KW-0067">ATP-binding</keyword>
<dbReference type="InterPro" id="IPR014001">
    <property type="entry name" value="Helicase_ATP-bd"/>
</dbReference>
<dbReference type="Gene3D" id="1.20.120.1080">
    <property type="match status" value="1"/>
</dbReference>
<dbReference type="InterPro" id="IPR027417">
    <property type="entry name" value="P-loop_NTPase"/>
</dbReference>
<keyword evidence="3 8" id="KW-0347">Helicase</keyword>
<evidence type="ECO:0000256" key="4">
    <source>
        <dbReference type="ARBA" id="ARBA00022840"/>
    </source>
</evidence>
<dbReference type="SMART" id="SM00847">
    <property type="entry name" value="HA2"/>
    <property type="match status" value="1"/>
</dbReference>
<dbReference type="CDD" id="cd17990">
    <property type="entry name" value="DEXHc_HrpB"/>
    <property type="match status" value="1"/>
</dbReference>
<organism evidence="8 9">
    <name type="scientific">Phreatobacter cathodiphilus</name>
    <dbReference type="NCBI Taxonomy" id="1868589"/>
    <lineage>
        <taxon>Bacteria</taxon>
        <taxon>Pseudomonadati</taxon>
        <taxon>Pseudomonadota</taxon>
        <taxon>Alphaproteobacteria</taxon>
        <taxon>Hyphomicrobiales</taxon>
        <taxon>Phreatobacteraceae</taxon>
        <taxon>Phreatobacter</taxon>
    </lineage>
</organism>
<name>A0A2S0NEL1_9HYPH</name>
<evidence type="ECO:0000256" key="3">
    <source>
        <dbReference type="ARBA" id="ARBA00022806"/>
    </source>
</evidence>
<dbReference type="InterPro" id="IPR001650">
    <property type="entry name" value="Helicase_C-like"/>
</dbReference>
<dbReference type="SUPFAM" id="SSF52540">
    <property type="entry name" value="P-loop containing nucleoside triphosphate hydrolases"/>
    <property type="match status" value="2"/>
</dbReference>
<dbReference type="InterPro" id="IPR049614">
    <property type="entry name" value="HrpB_DEXH"/>
</dbReference>
<dbReference type="AlphaFoldDB" id="A0A2S0NEL1"/>
<dbReference type="Pfam" id="PF00271">
    <property type="entry name" value="Helicase_C"/>
    <property type="match status" value="1"/>
</dbReference>
<dbReference type="InterPro" id="IPR013689">
    <property type="entry name" value="RNA_helicase_ATP-dep_HrpB_C"/>
</dbReference>
<evidence type="ECO:0000259" key="6">
    <source>
        <dbReference type="PROSITE" id="PS51192"/>
    </source>
</evidence>
<dbReference type="SMART" id="SM00487">
    <property type="entry name" value="DEXDc"/>
    <property type="match status" value="1"/>
</dbReference>
<dbReference type="CDD" id="cd18791">
    <property type="entry name" value="SF2_C_RHA"/>
    <property type="match status" value="1"/>
</dbReference>
<dbReference type="GO" id="GO:0004386">
    <property type="term" value="F:helicase activity"/>
    <property type="evidence" value="ECO:0007669"/>
    <property type="project" value="UniProtKB-KW"/>
</dbReference>
<dbReference type="FunFam" id="3.40.50.300:FF:002125">
    <property type="entry name" value="ATP-dependent helicase HrpB"/>
    <property type="match status" value="1"/>
</dbReference>
<dbReference type="RefSeq" id="WP_106749848.1">
    <property type="nucleotide sequence ID" value="NZ_CP027668.1"/>
</dbReference>
<dbReference type="PROSITE" id="PS51194">
    <property type="entry name" value="HELICASE_CTER"/>
    <property type="match status" value="1"/>
</dbReference>
<dbReference type="InterPro" id="IPR048333">
    <property type="entry name" value="HA2_WH"/>
</dbReference>
<dbReference type="GO" id="GO:0016787">
    <property type="term" value="F:hydrolase activity"/>
    <property type="evidence" value="ECO:0007669"/>
    <property type="project" value="UniProtKB-KW"/>
</dbReference>
<evidence type="ECO:0000313" key="9">
    <source>
        <dbReference type="Proteomes" id="UP000237889"/>
    </source>
</evidence>
<keyword evidence="1" id="KW-0547">Nucleotide-binding</keyword>
<accession>A0A2S0NEL1</accession>
<keyword evidence="2" id="KW-0378">Hydrolase</keyword>